<dbReference type="EMBL" id="JBHSCN010000003">
    <property type="protein sequence ID" value="MFC4242903.1"/>
    <property type="molecule type" value="Genomic_DNA"/>
</dbReference>
<evidence type="ECO:0000313" key="7">
    <source>
        <dbReference type="Proteomes" id="UP001595900"/>
    </source>
</evidence>
<dbReference type="Proteomes" id="UP001595900">
    <property type="component" value="Unassembled WGS sequence"/>
</dbReference>
<keyword evidence="5" id="KW-0963">Cytoplasm</keyword>
<comment type="subunit">
    <text evidence="5">Homohexamer.</text>
</comment>
<feature type="binding site" evidence="5">
    <location>
        <position position="19"/>
    </location>
    <ligand>
        <name>substrate</name>
    </ligand>
</feature>
<dbReference type="InterPro" id="IPR008162">
    <property type="entry name" value="Pyrophosphatase"/>
</dbReference>
<accession>A0ABV8Q6C1</accession>
<dbReference type="CDD" id="cd00412">
    <property type="entry name" value="pyrophosphatase"/>
    <property type="match status" value="1"/>
</dbReference>
<evidence type="ECO:0000256" key="2">
    <source>
        <dbReference type="ARBA" id="ARBA00022723"/>
    </source>
</evidence>
<dbReference type="EC" id="3.6.1.1" evidence="5"/>
<dbReference type="PROSITE" id="PS00387">
    <property type="entry name" value="PPASE"/>
    <property type="match status" value="1"/>
</dbReference>
<dbReference type="SUPFAM" id="SSF50324">
    <property type="entry name" value="Inorganic pyrophosphatase"/>
    <property type="match status" value="1"/>
</dbReference>
<reference evidence="7" key="1">
    <citation type="journal article" date="2019" name="Int. J. Syst. Evol. Microbiol.">
        <title>The Global Catalogue of Microorganisms (GCM) 10K type strain sequencing project: providing services to taxonomists for standard genome sequencing and annotation.</title>
        <authorList>
            <consortium name="The Broad Institute Genomics Platform"/>
            <consortium name="The Broad Institute Genome Sequencing Center for Infectious Disease"/>
            <person name="Wu L."/>
            <person name="Ma J."/>
        </authorList>
    </citation>
    <scope>NUCLEOTIDE SEQUENCE [LARGE SCALE GENOMIC DNA]</scope>
    <source>
        <strain evidence="7">CGMCC 1.10363</strain>
    </source>
</reference>
<dbReference type="InterPro" id="IPR036649">
    <property type="entry name" value="Pyrophosphatase_sf"/>
</dbReference>
<evidence type="ECO:0000256" key="3">
    <source>
        <dbReference type="ARBA" id="ARBA00022801"/>
    </source>
</evidence>
<evidence type="ECO:0000256" key="1">
    <source>
        <dbReference type="ARBA" id="ARBA00001946"/>
    </source>
</evidence>
<dbReference type="RefSeq" id="WP_390227856.1">
    <property type="nucleotide sequence ID" value="NZ_JBHSCN010000003.1"/>
</dbReference>
<evidence type="ECO:0000313" key="6">
    <source>
        <dbReference type="EMBL" id="MFC4242903.1"/>
    </source>
</evidence>
<protein>
    <recommendedName>
        <fullName evidence="5">Inorganic pyrophosphatase</fullName>
        <ecNumber evidence="5">3.6.1.1</ecNumber>
    </recommendedName>
    <alternativeName>
        <fullName evidence="5">Pyrophosphate phospho-hydrolase</fullName>
        <shortName evidence="5">PPase</shortName>
    </alternativeName>
</protein>
<dbReference type="HAMAP" id="MF_00209">
    <property type="entry name" value="Inorganic_PPase"/>
    <property type="match status" value="1"/>
</dbReference>
<keyword evidence="3 5" id="KW-0378">Hydrolase</keyword>
<name>A0ABV8Q6C1_9MICO</name>
<comment type="caution">
    <text evidence="6">The sequence shown here is derived from an EMBL/GenBank/DDBJ whole genome shotgun (WGS) entry which is preliminary data.</text>
</comment>
<dbReference type="PANTHER" id="PTHR10286">
    <property type="entry name" value="INORGANIC PYROPHOSPHATASE"/>
    <property type="match status" value="1"/>
</dbReference>
<sequence length="168" mass="18717">MSESALEMVVEIPRGGRNKYEVDHKSGRVKLDRTLYTQMVYPADYGFIEHTLADDGDPIDALVLLEEPTFPGVLVDVRPVGVFRMEDENGKDAKILAVPASDPRWAWVDDIDDVPAPTKDAIAHFFTHYKDLEPGKFVNVHGFGTRAEAEALVQAAVHAYRLADSYES</sequence>
<dbReference type="Gene3D" id="3.90.80.10">
    <property type="entry name" value="Inorganic pyrophosphatase"/>
    <property type="match status" value="1"/>
</dbReference>
<comment type="subcellular location">
    <subcellularLocation>
        <location evidence="5">Cytoplasm</location>
    </subcellularLocation>
</comment>
<feature type="binding site" evidence="5">
    <location>
        <position position="92"/>
    </location>
    <ligand>
        <name>Mg(2+)</name>
        <dbReference type="ChEBI" id="CHEBI:18420"/>
        <label>3</label>
    </ligand>
</feature>
<feature type="binding site" evidence="5">
    <location>
        <position position="55"/>
    </location>
    <ligand>
        <name>Mg(2+)</name>
        <dbReference type="ChEBI" id="CHEBI:18420"/>
        <label>1</label>
    </ligand>
</feature>
<proteinExistence type="inferred from homology"/>
<feature type="binding site" evidence="5">
    <location>
        <position position="92"/>
    </location>
    <ligand>
        <name>Mg(2+)</name>
        <dbReference type="ChEBI" id="CHEBI:18420"/>
        <label>1</label>
    </ligand>
</feature>
<keyword evidence="7" id="KW-1185">Reference proteome</keyword>
<keyword evidence="2 5" id="KW-0479">Metal-binding</keyword>
<feature type="active site" description="Proton acceptor" evidence="5">
    <location>
        <position position="92"/>
    </location>
</feature>
<feature type="binding site" evidence="5">
    <location>
        <position position="33"/>
    </location>
    <ligand>
        <name>substrate</name>
    </ligand>
</feature>
<evidence type="ECO:0000256" key="5">
    <source>
        <dbReference type="HAMAP-Rule" id="MF_00209"/>
    </source>
</evidence>
<keyword evidence="4 5" id="KW-0460">Magnesium</keyword>
<feature type="binding site" evidence="5">
    <location>
        <position position="60"/>
    </location>
    <ligand>
        <name>Mg(2+)</name>
        <dbReference type="ChEBI" id="CHEBI:18420"/>
        <label>1</label>
    </ligand>
</feature>
<feature type="binding site" evidence="5">
    <location>
        <position position="45"/>
    </location>
    <ligand>
        <name>substrate</name>
    </ligand>
</feature>
<comment type="function">
    <text evidence="5">Catalyzes the hydrolysis of inorganic pyrophosphate (PPi) forming two phosphate ions.</text>
</comment>
<dbReference type="Pfam" id="PF00719">
    <property type="entry name" value="Pyrophosphatase"/>
    <property type="match status" value="1"/>
</dbReference>
<organism evidence="6 7">
    <name type="scientific">Gryllotalpicola reticulitermitis</name>
    <dbReference type="NCBI Taxonomy" id="1184153"/>
    <lineage>
        <taxon>Bacteria</taxon>
        <taxon>Bacillati</taxon>
        <taxon>Actinomycetota</taxon>
        <taxon>Actinomycetes</taxon>
        <taxon>Micrococcales</taxon>
        <taxon>Microbacteriaceae</taxon>
        <taxon>Gryllotalpicola</taxon>
    </lineage>
</organism>
<gene>
    <name evidence="5" type="primary">ppa</name>
    <name evidence="6" type="ORF">ACFOYW_05930</name>
</gene>
<comment type="catalytic activity">
    <reaction evidence="5">
        <text>diphosphate + H2O = 2 phosphate + H(+)</text>
        <dbReference type="Rhea" id="RHEA:24576"/>
        <dbReference type="ChEBI" id="CHEBI:15377"/>
        <dbReference type="ChEBI" id="CHEBI:15378"/>
        <dbReference type="ChEBI" id="CHEBI:33019"/>
        <dbReference type="ChEBI" id="CHEBI:43474"/>
        <dbReference type="EC" id="3.6.1.1"/>
    </reaction>
</comment>
<comment type="cofactor">
    <cofactor evidence="1 5">
        <name>Mg(2+)</name>
        <dbReference type="ChEBI" id="CHEBI:18420"/>
    </cofactor>
</comment>
<evidence type="ECO:0000256" key="4">
    <source>
        <dbReference type="ARBA" id="ARBA00022842"/>
    </source>
</evidence>
<feature type="binding site" evidence="5">
    <location>
        <position position="129"/>
    </location>
    <ligand>
        <name>substrate</name>
    </ligand>
</feature>
<feature type="binding site" evidence="5">
    <location>
        <position position="87"/>
    </location>
    <ligand>
        <name>Mg(2+)</name>
        <dbReference type="ChEBI" id="CHEBI:18420"/>
        <label>3</label>
    </ligand>
</feature>
<feature type="binding site" evidence="5">
    <location>
        <position position="60"/>
    </location>
    <ligand>
        <name>Mg(2+)</name>
        <dbReference type="ChEBI" id="CHEBI:18420"/>
        <label>2</label>
    </ligand>
</feature>
<comment type="similarity">
    <text evidence="5">Belongs to the PPase family.</text>
</comment>
<feature type="binding site" evidence="5">
    <location>
        <position position="11"/>
    </location>
    <ligand>
        <name>Mg(2+)</name>
        <dbReference type="ChEBI" id="CHEBI:18420"/>
        <label>2</label>
    </ligand>
</feature>